<gene>
    <name evidence="3" type="ORF">KIM372_17550</name>
</gene>
<evidence type="ECO:0000256" key="2">
    <source>
        <dbReference type="SAM" id="Phobius"/>
    </source>
</evidence>
<name>A0ABM8BAC1_9BIFI</name>
<protein>
    <submittedName>
        <fullName evidence="3">Chemotaxis protein</fullName>
    </submittedName>
</protein>
<accession>A0ABM8BAC1</accession>
<dbReference type="Proteomes" id="UP001321766">
    <property type="component" value="Chromosome"/>
</dbReference>
<proteinExistence type="predicted"/>
<evidence type="ECO:0000256" key="1">
    <source>
        <dbReference type="SAM" id="MobiDB-lite"/>
    </source>
</evidence>
<evidence type="ECO:0000313" key="3">
    <source>
        <dbReference type="EMBL" id="BDR53848.1"/>
    </source>
</evidence>
<dbReference type="Pfam" id="PF13196">
    <property type="entry name" value="DUF4012"/>
    <property type="match status" value="1"/>
</dbReference>
<dbReference type="EMBL" id="AP026798">
    <property type="protein sequence ID" value="BDR53848.1"/>
    <property type="molecule type" value="Genomic_DNA"/>
</dbReference>
<keyword evidence="4" id="KW-1185">Reference proteome</keyword>
<dbReference type="InterPro" id="IPR025101">
    <property type="entry name" value="DUF4012"/>
</dbReference>
<keyword evidence="2" id="KW-0812">Transmembrane</keyword>
<keyword evidence="2" id="KW-0472">Membrane</keyword>
<reference evidence="3 4" key="1">
    <citation type="journal article" date="2023" name="Microbiol. Spectr.">
        <title>Symbiosis of Carpenter Bees with Uncharacterized Lactic Acid Bacteria Showing NAD Auxotrophy.</title>
        <authorList>
            <person name="Kawasaki S."/>
            <person name="Ozawa K."/>
            <person name="Mori T."/>
            <person name="Yamamoto A."/>
            <person name="Ito M."/>
            <person name="Ohkuma M."/>
            <person name="Sakamoto M."/>
            <person name="Matsutani M."/>
        </authorList>
    </citation>
    <scope>NUCLEOTIDE SEQUENCE [LARGE SCALE GENOMIC DNA]</scope>
    <source>
        <strain evidence="3 4">Kim37-2</strain>
    </source>
</reference>
<feature type="region of interest" description="Disordered" evidence="1">
    <location>
        <begin position="1"/>
        <end position="26"/>
    </location>
</feature>
<organism evidence="3 4">
    <name type="scientific">Bombiscardovia nodaiensis</name>
    <dbReference type="NCBI Taxonomy" id="2932181"/>
    <lineage>
        <taxon>Bacteria</taxon>
        <taxon>Bacillati</taxon>
        <taxon>Actinomycetota</taxon>
        <taxon>Actinomycetes</taxon>
        <taxon>Bifidobacteriales</taxon>
        <taxon>Bifidobacteriaceae</taxon>
        <taxon>Bombiscardovia</taxon>
    </lineage>
</organism>
<evidence type="ECO:0000313" key="4">
    <source>
        <dbReference type="Proteomes" id="UP001321766"/>
    </source>
</evidence>
<keyword evidence="2" id="KW-1133">Transmembrane helix</keyword>
<feature type="transmembrane region" description="Helical" evidence="2">
    <location>
        <begin position="37"/>
        <end position="61"/>
    </location>
</feature>
<sequence>MPSSSASYKVAEPASGKGHHDWFGSHSRQIKPKKRHILRYVLLTILLLLIIAAAVCGYVGYKFYQDAMAVKTHEEQALSYIKTFQDEQKLMQDPGALTRSVPQIQSETAAAKKIAHGDMWERAAKLPKYGDDIKTVQGMVDVVDDMAKSTFPPLTQTIEKLTTAKFSQGDGQINLQPIEDASAGFLAANQNIQKELKALKALPKPQISQVQSVYDTSVKQFSDVSAKVEQLNNTIQILPQFLGSKAPRNYIIVAQTPSEERSGGGLIGSLGSMNATNGKITVGDFHPNTEFIELGKGGVTGAENIFTGPLKFSFDIRDLSAYPDFSQEAQIVNQRWQWSQYAGPVDGVIMIDPVFIQEVIKISGNIKTQGGLELTGDNTAEFFLNGIYKTVPVYLQDEVFAGVAAQAMNNVFSNMDIHKLLSLTNMMAPMAEGRHLYAYTFHEDEAKSFQEAGLAKDAPNSAENPEVGVYLNENNPSKLGWYLHRKSTITKTSHNSDGSQSYHMVFSMANTIPQADLYSGNSYILGGINNIGAVGTPVERMLFYGPKEGSLSNFKINGNSTELRQATMNGKSLWTGVATIAPGKSVTYEFDVTTSPKAQTDLKLDQTPMGWADPGVTYNKQ</sequence>